<proteinExistence type="predicted"/>
<accession>A0A9P7EIL3</accession>
<dbReference type="EMBL" id="JABBWG010000005">
    <property type="protein sequence ID" value="KAG1822892.1"/>
    <property type="molecule type" value="Genomic_DNA"/>
</dbReference>
<dbReference type="AlphaFoldDB" id="A0A9P7EIL3"/>
<reference evidence="3" key="1">
    <citation type="journal article" date="2020" name="New Phytol.">
        <title>Comparative genomics reveals dynamic genome evolution in host specialist ectomycorrhizal fungi.</title>
        <authorList>
            <person name="Lofgren L.A."/>
            <person name="Nguyen N.H."/>
            <person name="Vilgalys R."/>
            <person name="Ruytinx J."/>
            <person name="Liao H.L."/>
            <person name="Branco S."/>
            <person name="Kuo A."/>
            <person name="LaButti K."/>
            <person name="Lipzen A."/>
            <person name="Andreopoulos W."/>
            <person name="Pangilinan J."/>
            <person name="Riley R."/>
            <person name="Hundley H."/>
            <person name="Na H."/>
            <person name="Barry K."/>
            <person name="Grigoriev I.V."/>
            <person name="Stajich J.E."/>
            <person name="Kennedy P.G."/>
        </authorList>
    </citation>
    <scope>NUCLEOTIDE SEQUENCE</scope>
    <source>
        <strain evidence="3">MN1</strain>
    </source>
</reference>
<gene>
    <name evidence="3" type="ORF">BJ212DRAFT_1331222</name>
</gene>
<dbReference type="PROSITE" id="PS51257">
    <property type="entry name" value="PROKAR_LIPOPROTEIN"/>
    <property type="match status" value="1"/>
</dbReference>
<name>A0A9P7EIL3_9AGAM</name>
<dbReference type="RefSeq" id="XP_041197298.1">
    <property type="nucleotide sequence ID" value="XM_041334753.1"/>
</dbReference>
<sequence length="70" mass="7874">MTKTGPAIKPALCDRADRPIHLVCLGLGMLSCNYIYFVLSTISTKWNGKRNRERNFSGTQRQKSFSPKGL</sequence>
<feature type="non-terminal residue" evidence="3">
    <location>
        <position position="70"/>
    </location>
</feature>
<feature type="transmembrane region" description="Helical" evidence="2">
    <location>
        <begin position="20"/>
        <end position="42"/>
    </location>
</feature>
<dbReference type="Proteomes" id="UP000807769">
    <property type="component" value="Unassembled WGS sequence"/>
</dbReference>
<keyword evidence="2" id="KW-0472">Membrane</keyword>
<organism evidence="3 4">
    <name type="scientific">Suillus subaureus</name>
    <dbReference type="NCBI Taxonomy" id="48587"/>
    <lineage>
        <taxon>Eukaryota</taxon>
        <taxon>Fungi</taxon>
        <taxon>Dikarya</taxon>
        <taxon>Basidiomycota</taxon>
        <taxon>Agaricomycotina</taxon>
        <taxon>Agaricomycetes</taxon>
        <taxon>Agaricomycetidae</taxon>
        <taxon>Boletales</taxon>
        <taxon>Suillineae</taxon>
        <taxon>Suillaceae</taxon>
        <taxon>Suillus</taxon>
    </lineage>
</organism>
<evidence type="ECO:0000256" key="1">
    <source>
        <dbReference type="SAM" id="MobiDB-lite"/>
    </source>
</evidence>
<evidence type="ECO:0000313" key="4">
    <source>
        <dbReference type="Proteomes" id="UP000807769"/>
    </source>
</evidence>
<dbReference type="GeneID" id="64628770"/>
<keyword evidence="2" id="KW-1133">Transmembrane helix</keyword>
<keyword evidence="2" id="KW-0812">Transmembrane</keyword>
<evidence type="ECO:0000256" key="2">
    <source>
        <dbReference type="SAM" id="Phobius"/>
    </source>
</evidence>
<protein>
    <submittedName>
        <fullName evidence="3">Uncharacterized protein</fullName>
    </submittedName>
</protein>
<evidence type="ECO:0000313" key="3">
    <source>
        <dbReference type="EMBL" id="KAG1822892.1"/>
    </source>
</evidence>
<comment type="caution">
    <text evidence="3">The sequence shown here is derived from an EMBL/GenBank/DDBJ whole genome shotgun (WGS) entry which is preliminary data.</text>
</comment>
<keyword evidence="4" id="KW-1185">Reference proteome</keyword>
<feature type="compositionally biased region" description="Polar residues" evidence="1">
    <location>
        <begin position="56"/>
        <end position="70"/>
    </location>
</feature>
<feature type="region of interest" description="Disordered" evidence="1">
    <location>
        <begin position="50"/>
        <end position="70"/>
    </location>
</feature>